<dbReference type="Pfam" id="PF00698">
    <property type="entry name" value="Acyl_transf_1"/>
    <property type="match status" value="1"/>
</dbReference>
<dbReference type="InterPro" id="IPR050091">
    <property type="entry name" value="PKS_NRPS_Biosynth_Enz"/>
</dbReference>
<dbReference type="SUPFAM" id="SSF55048">
    <property type="entry name" value="Probable ACP-binding domain of malonyl-CoA ACP transacylase"/>
    <property type="match status" value="1"/>
</dbReference>
<dbReference type="Gene3D" id="3.40.50.150">
    <property type="entry name" value="Vaccinia Virus protein VP39"/>
    <property type="match status" value="1"/>
</dbReference>
<dbReference type="InterPro" id="IPR036291">
    <property type="entry name" value="NAD(P)-bd_dom_sf"/>
</dbReference>
<keyword evidence="11" id="KW-1185">Reference proteome</keyword>
<evidence type="ECO:0000256" key="1">
    <source>
        <dbReference type="ARBA" id="ARBA00022450"/>
    </source>
</evidence>
<organism evidence="10">
    <name type="scientific">Rosellinia necatrix</name>
    <name type="common">White root-rot fungus</name>
    <dbReference type="NCBI Taxonomy" id="77044"/>
    <lineage>
        <taxon>Eukaryota</taxon>
        <taxon>Fungi</taxon>
        <taxon>Dikarya</taxon>
        <taxon>Ascomycota</taxon>
        <taxon>Pezizomycotina</taxon>
        <taxon>Sordariomycetes</taxon>
        <taxon>Xylariomycetidae</taxon>
        <taxon>Xylariales</taxon>
        <taxon>Xylariaceae</taxon>
        <taxon>Rosellinia</taxon>
    </lineage>
</organism>
<dbReference type="GO" id="GO:0016491">
    <property type="term" value="F:oxidoreductase activity"/>
    <property type="evidence" value="ECO:0007669"/>
    <property type="project" value="UniProtKB-KW"/>
</dbReference>
<dbReference type="InterPro" id="IPR042104">
    <property type="entry name" value="PKS_dehydratase_sf"/>
</dbReference>
<evidence type="ECO:0000256" key="7">
    <source>
        <dbReference type="PROSITE-ProRule" id="PRU01363"/>
    </source>
</evidence>
<dbReference type="Pfam" id="PF23114">
    <property type="entry name" value="NAD-bd_HRPKS_sdrA"/>
    <property type="match status" value="1"/>
</dbReference>
<keyword evidence="3" id="KW-0808">Transferase</keyword>
<feature type="active site" description="Proton acceptor; for dehydratase activity" evidence="7">
    <location>
        <position position="1005"/>
    </location>
</feature>
<dbReference type="SUPFAM" id="SSF51735">
    <property type="entry name" value="NAD(P)-binding Rossmann-fold domains"/>
    <property type="match status" value="1"/>
</dbReference>
<evidence type="ECO:0000313" key="11">
    <source>
        <dbReference type="Proteomes" id="UP000054516"/>
    </source>
</evidence>
<evidence type="ECO:0000256" key="6">
    <source>
        <dbReference type="ARBA" id="ARBA00023315"/>
    </source>
</evidence>
<dbReference type="InterPro" id="IPR020807">
    <property type="entry name" value="PKS_DH"/>
</dbReference>
<sequence length="2234" mass="244725">MADSSDLPKSRPVGDYSEDIAICGFSFKFPGDAVSSELFWQMMAEKRCAATPFPSNRFNGAGFFQKKNSLNTISVQGGHFIEEDISVFDANFFSISSVEASSIDPMQRWLLEAAFRALENAGITMDSVAGSSTSVYTGSFGLDYGIQINRDAEYPPSYAGLGFGISMLANRLSWFFDLRGPSVGLDSACSSSAMAIDMACQALKTGSCNMSMVAGCNLTFSPETYTWLSNLHFLSPDSRCYSFDHRANGYARGEGIGVMILKKVSDAIRDGNTIRAVIRSTLSNEDGRTPGITQPSSLSQEHLIRETYRRAGLSMEPTRYFEAHGTGTAVGDPCEARAIASSFEDIRSSSDPIFVGAVKSNIGHLEGASGLAGVIKTVLVLEKGVIPPNANFETLNPKIDAHNWGLKFPDRCHPWPTSGLRRASVNSFGYGGANCHIILDDAYHYLYLRSLSGRHNTTKQSMPIHTTVNGIKKPDETAQFPKLLVWTSADEGGNRRIAKLYEAVNHHKPFGGQDWEGWLGDLAYTLDSHRSHLPWRSFALVQSPIDLKDIESRMPAAIRADSAKAPRIGFVFSGQGAQWVGMSRELTHYASFKADLLRADKFLKSLGCMWSVVEALSKPVDGPDIDDAEISQTLCTVLQTATVNLLRRFGVTPHAVVGHSSGEIAAAYAGGYISVESAWKLAYFRGICCSKLSVSSASSVSGSMIAAGISEERAQDLLTSFKPGSLAFGVAIACVNSPENVTIAGEGHILDKVYEKLNSEGVFVRKLRVPLAYHSRQMESISAEYAAMVGSLDGTPDTKVPMISSVTGKRATGAQLTDPLYWVLNMVSTVQFSLAITRMCAQSRVDLVKKIDLSHTHACVIDDLLEIGPHATLQAPIRDILKIIPRGASIGYSSVLKRPLSAAETMLSALGHMYSKGVTVNLRAVNEPLEVDEQKSSRTLLVDLPEYPFDHSQSYWHESRLSRNYRLREHAPSGFLGVRSRDWNPDDARWRHFLRAEELPWAEQHVINGVNLYPGAGMLVMAIEAASQLAQGSDRAVSGYSLHDVRIDAPMDLSAGPLEVQTSLKKVARLGEGELAFKFTIRSFTREHWIVNCQGSISVEFYNETDSWGNKKGREQRHVIAQRYLLLRQRCAMKISCDDMYKYLKEHGLDFGPLLRVAREQSCSDSGQAAAEIVLTGASDADKPESHQMHVIHPIFLDALMHLCFTAFTAGGSREMATSVPSRINALWVSNKGFQASRPSGFAAATDITSVSERGFSCNGVGFDNESPEEIRLWYEGLELTNLSGIPPPSFSNPRQFCMNIDCKVAIDKLSPPQLYSVLQELHPLQEEDSTQFFEDLESLVEEALLILRASITPSELTDGESWTRCYWNWAEYHLSQRAPKGYQTSIRSSAELAGSPCFRELCDRVEKSNPVGRLYATVARSLTGLLKEEVNPLELLMSNDILKNYYDTLTDYRCVAQISSYVDLLVHLRAGLNILEVGGGTGAGTRKMVRAISAHSGSGSFLRCNRYDFTDVSAAFLDKARDEFKAYESQMTFGTLDIERDFSEQGYQGAEYDIVLAVSVLHITADLKQALLRLRRAMKTGGKLVMQESFKPDGWTLGFVFGVFPGWWRGSGDNRSLSPSITLGDWDVLLKETGFSGADLVLRDFDQEVAHHYGWVITTAVDSASFDSPQGEIQSPQTRNATIVVSRDSTQQLLLANRLVPLLHEQWSMRASIVDIMDLAVQQDREAGNLLVFAADYGTPFLDGLNKEAWIRLQTIMQGYNHCLWISSGGGRGANPGYGMIDGLARTLRFEYPSLHFVTLALDATGEDPSKETQPILLVLSEMVSWKPPASYEEGYVELDGRLHVRRLVDANHVKLSMDAKLAPYESSSLPLNSQTPFTMTTGAWSERGTSYYAASAPLPDSLGDDTVDVAVKAVTLRSRGKSRPQQPGEDSIWRSACAGIVLRASPGSSFDPGDRVFVVGGGSFDSQIRVSAKRVAKLSPHVTFSNACRYVPSRLVAFHALVDVGQIRRGDRLLVHDGSSLIGRSAIQLAIEEGVADLWATAATEEESIRIIKTTGLAENRVLPSSWFEGSPMLMSPWKHQFNLLFSADAQGITPQLIQCVMPGGRCVVQRHLSTSPCHDELGGGSGGVGGALSKISLSVLQDHEIVQARIPSRASLEYACNAPALSDPVDSEADPSAFPASELARAVDSLRNMQEEGRVFMQLDGADTIEVSRMAHPHQSASVRFTDPNPL</sequence>
<dbReference type="InterPro" id="IPR049551">
    <property type="entry name" value="PKS_DH_C"/>
</dbReference>
<dbReference type="SMART" id="SM00827">
    <property type="entry name" value="PKS_AT"/>
    <property type="match status" value="1"/>
</dbReference>
<dbReference type="InterPro" id="IPR014030">
    <property type="entry name" value="Ketoacyl_synth_N"/>
</dbReference>
<dbReference type="STRING" id="77044.A0A1S8A8X1"/>
<accession>A0A1S8A8X1</accession>
<dbReference type="OMA" id="IRDHRIN"/>
<dbReference type="PROSITE" id="PS52004">
    <property type="entry name" value="KS3_2"/>
    <property type="match status" value="1"/>
</dbReference>
<dbReference type="InterPro" id="IPR001227">
    <property type="entry name" value="Ac_transferase_dom_sf"/>
</dbReference>
<dbReference type="InterPro" id="IPR011032">
    <property type="entry name" value="GroES-like_sf"/>
</dbReference>
<feature type="active site" description="Proton donor; for dehydratase activity" evidence="7">
    <location>
        <position position="1198"/>
    </location>
</feature>
<dbReference type="PROSITE" id="PS52019">
    <property type="entry name" value="PKS_MFAS_DH"/>
    <property type="match status" value="1"/>
</dbReference>
<dbReference type="CDD" id="cd00833">
    <property type="entry name" value="PKS"/>
    <property type="match status" value="1"/>
</dbReference>
<dbReference type="SUPFAM" id="SSF53335">
    <property type="entry name" value="S-adenosyl-L-methionine-dependent methyltransferases"/>
    <property type="match status" value="1"/>
</dbReference>
<dbReference type="InterPro" id="IPR020841">
    <property type="entry name" value="PKS_Beta-ketoAc_synthase_dom"/>
</dbReference>
<dbReference type="InterPro" id="IPR056501">
    <property type="entry name" value="NAD-bd_HRPKS_sdrA"/>
</dbReference>
<keyword evidence="2" id="KW-0597">Phosphoprotein</keyword>
<dbReference type="InterPro" id="IPR016035">
    <property type="entry name" value="Acyl_Trfase/lysoPLipase"/>
</dbReference>
<name>A0A1S8A8X1_ROSNE</name>
<evidence type="ECO:0000259" key="8">
    <source>
        <dbReference type="PROSITE" id="PS52004"/>
    </source>
</evidence>
<dbReference type="SMART" id="SM00825">
    <property type="entry name" value="PKS_KS"/>
    <property type="match status" value="1"/>
</dbReference>
<dbReference type="InterPro" id="IPR032821">
    <property type="entry name" value="PKS_assoc"/>
</dbReference>
<dbReference type="Proteomes" id="UP000054516">
    <property type="component" value="Unassembled WGS sequence"/>
</dbReference>
<evidence type="ECO:0000256" key="5">
    <source>
        <dbReference type="ARBA" id="ARBA00023268"/>
    </source>
</evidence>
<keyword evidence="4" id="KW-0560">Oxidoreductase</keyword>
<feature type="region of interest" description="N-terminal hotdog fold" evidence="7">
    <location>
        <begin position="973"/>
        <end position="1104"/>
    </location>
</feature>
<evidence type="ECO:0000256" key="4">
    <source>
        <dbReference type="ARBA" id="ARBA00023002"/>
    </source>
</evidence>
<dbReference type="Pfam" id="PF16197">
    <property type="entry name" value="KAsynt_C_assoc"/>
    <property type="match status" value="1"/>
</dbReference>
<dbReference type="PROSITE" id="PS00606">
    <property type="entry name" value="KS3_1"/>
    <property type="match status" value="1"/>
</dbReference>
<dbReference type="Pfam" id="PF00109">
    <property type="entry name" value="ketoacyl-synt"/>
    <property type="match status" value="1"/>
</dbReference>
<keyword evidence="1" id="KW-0596">Phosphopantetheine</keyword>
<dbReference type="GO" id="GO:0006633">
    <property type="term" value="P:fatty acid biosynthetic process"/>
    <property type="evidence" value="ECO:0007669"/>
    <property type="project" value="InterPro"/>
</dbReference>
<dbReference type="Pfam" id="PF21089">
    <property type="entry name" value="PKS_DH_N"/>
    <property type="match status" value="1"/>
</dbReference>
<dbReference type="OrthoDB" id="329835at2759"/>
<dbReference type="SUPFAM" id="SSF50129">
    <property type="entry name" value="GroES-like"/>
    <property type="match status" value="1"/>
</dbReference>
<dbReference type="Pfam" id="PF14765">
    <property type="entry name" value="PS-DH"/>
    <property type="match status" value="1"/>
</dbReference>
<feature type="domain" description="PKS/mFAS DH" evidence="9">
    <location>
        <begin position="973"/>
        <end position="1289"/>
    </location>
</feature>
<reference evidence="10" key="1">
    <citation type="submission" date="2016-03" db="EMBL/GenBank/DDBJ databases">
        <title>Draft genome sequence of Rosellinia necatrix.</title>
        <authorList>
            <person name="Kanematsu S."/>
        </authorList>
    </citation>
    <scope>NUCLEOTIDE SEQUENCE [LARGE SCALE GENOMIC DNA]</scope>
    <source>
        <strain evidence="10">W97</strain>
    </source>
</reference>
<proteinExistence type="predicted"/>
<dbReference type="Pfam" id="PF02801">
    <property type="entry name" value="Ketoacyl-synt_C"/>
    <property type="match status" value="1"/>
</dbReference>
<keyword evidence="5" id="KW-0511">Multifunctional enzyme</keyword>
<dbReference type="GO" id="GO:0004312">
    <property type="term" value="F:fatty acid synthase activity"/>
    <property type="evidence" value="ECO:0007669"/>
    <property type="project" value="TreeGrafter"/>
</dbReference>
<dbReference type="CDD" id="cd02440">
    <property type="entry name" value="AdoMet_MTases"/>
    <property type="match status" value="1"/>
</dbReference>
<evidence type="ECO:0000313" key="10">
    <source>
        <dbReference type="EMBL" id="GAW26469.1"/>
    </source>
</evidence>
<dbReference type="InterPro" id="IPR014031">
    <property type="entry name" value="Ketoacyl_synth_C"/>
</dbReference>
<dbReference type="GO" id="GO:0004315">
    <property type="term" value="F:3-oxoacyl-[acyl-carrier-protein] synthase activity"/>
    <property type="evidence" value="ECO:0007669"/>
    <property type="project" value="InterPro"/>
</dbReference>
<dbReference type="SMART" id="SM00826">
    <property type="entry name" value="PKS_DH"/>
    <property type="match status" value="1"/>
</dbReference>
<evidence type="ECO:0000256" key="2">
    <source>
        <dbReference type="ARBA" id="ARBA00022553"/>
    </source>
</evidence>
<dbReference type="InterPro" id="IPR049900">
    <property type="entry name" value="PKS_mFAS_DH"/>
</dbReference>
<dbReference type="InterPro" id="IPR018201">
    <property type="entry name" value="Ketoacyl_synth_AS"/>
</dbReference>
<dbReference type="InterPro" id="IPR013217">
    <property type="entry name" value="Methyltransf_12"/>
</dbReference>
<dbReference type="Gene3D" id="3.10.129.110">
    <property type="entry name" value="Polyketide synthase dehydratase"/>
    <property type="match status" value="1"/>
</dbReference>
<feature type="domain" description="Ketosynthase family 3 (KS3)" evidence="8">
    <location>
        <begin position="17"/>
        <end position="441"/>
    </location>
</feature>
<dbReference type="Gene3D" id="3.30.70.3290">
    <property type="match status" value="1"/>
</dbReference>
<dbReference type="EMBL" id="DF977478">
    <property type="protein sequence ID" value="GAW26469.1"/>
    <property type="molecule type" value="Genomic_DNA"/>
</dbReference>
<protein>
    <submittedName>
        <fullName evidence="10">Putative polyketide</fullName>
    </submittedName>
</protein>
<dbReference type="GO" id="GO:0044550">
    <property type="term" value="P:secondary metabolite biosynthetic process"/>
    <property type="evidence" value="ECO:0007669"/>
    <property type="project" value="TreeGrafter"/>
</dbReference>
<feature type="region of interest" description="C-terminal hotdog fold" evidence="7">
    <location>
        <begin position="1132"/>
        <end position="1289"/>
    </location>
</feature>
<keyword evidence="6" id="KW-0012">Acyltransferase</keyword>
<dbReference type="SMART" id="SM00829">
    <property type="entry name" value="PKS_ER"/>
    <property type="match status" value="1"/>
</dbReference>
<dbReference type="Gene3D" id="3.90.180.10">
    <property type="entry name" value="Medium-chain alcohol dehydrogenases, catalytic domain"/>
    <property type="match status" value="1"/>
</dbReference>
<dbReference type="InterPro" id="IPR020843">
    <property type="entry name" value="ER"/>
</dbReference>
<dbReference type="InterPro" id="IPR014043">
    <property type="entry name" value="Acyl_transferase_dom"/>
</dbReference>
<dbReference type="InterPro" id="IPR029063">
    <property type="entry name" value="SAM-dependent_MTases_sf"/>
</dbReference>
<dbReference type="InterPro" id="IPR049552">
    <property type="entry name" value="PKS_DH_N"/>
</dbReference>
<evidence type="ECO:0000259" key="9">
    <source>
        <dbReference type="PROSITE" id="PS52019"/>
    </source>
</evidence>
<dbReference type="Gene3D" id="3.40.47.10">
    <property type="match status" value="1"/>
</dbReference>
<dbReference type="InterPro" id="IPR016036">
    <property type="entry name" value="Malonyl_transacylase_ACP-bd"/>
</dbReference>
<dbReference type="PANTHER" id="PTHR43775:SF29">
    <property type="entry name" value="ASPERFURANONE POLYKETIDE SYNTHASE AFOG-RELATED"/>
    <property type="match status" value="1"/>
</dbReference>
<gene>
    <name evidence="10" type="ORF">SAMD00023353_3300180</name>
</gene>
<dbReference type="SUPFAM" id="SSF53901">
    <property type="entry name" value="Thiolase-like"/>
    <property type="match status" value="1"/>
</dbReference>
<dbReference type="Pfam" id="PF08242">
    <property type="entry name" value="Methyltransf_12"/>
    <property type="match status" value="1"/>
</dbReference>
<dbReference type="Gene3D" id="3.40.366.10">
    <property type="entry name" value="Malonyl-Coenzyme A Acyl Carrier Protein, domain 2"/>
    <property type="match status" value="1"/>
</dbReference>
<dbReference type="SUPFAM" id="SSF52151">
    <property type="entry name" value="FabD/lysophospholipase-like"/>
    <property type="match status" value="1"/>
</dbReference>
<evidence type="ECO:0000256" key="3">
    <source>
        <dbReference type="ARBA" id="ARBA00022679"/>
    </source>
</evidence>
<dbReference type="PANTHER" id="PTHR43775">
    <property type="entry name" value="FATTY ACID SYNTHASE"/>
    <property type="match status" value="1"/>
</dbReference>
<dbReference type="InterPro" id="IPR016039">
    <property type="entry name" value="Thiolase-like"/>
</dbReference>